<protein>
    <submittedName>
        <fullName evidence="2">Uncharacterized protein</fullName>
    </submittedName>
</protein>
<dbReference type="Proteomes" id="UP001501237">
    <property type="component" value="Unassembled WGS sequence"/>
</dbReference>
<organism evidence="2 3">
    <name type="scientific">Actinocorallia longicatena</name>
    <dbReference type="NCBI Taxonomy" id="111803"/>
    <lineage>
        <taxon>Bacteria</taxon>
        <taxon>Bacillati</taxon>
        <taxon>Actinomycetota</taxon>
        <taxon>Actinomycetes</taxon>
        <taxon>Streptosporangiales</taxon>
        <taxon>Thermomonosporaceae</taxon>
        <taxon>Actinocorallia</taxon>
    </lineage>
</organism>
<keyword evidence="1" id="KW-0472">Membrane</keyword>
<dbReference type="RefSeq" id="WP_344838081.1">
    <property type="nucleotide sequence ID" value="NZ_BAAAUV010000034.1"/>
</dbReference>
<accession>A0ABP6QPZ5</accession>
<evidence type="ECO:0000256" key="1">
    <source>
        <dbReference type="SAM" id="Phobius"/>
    </source>
</evidence>
<comment type="caution">
    <text evidence="2">The sequence shown here is derived from an EMBL/GenBank/DDBJ whole genome shotgun (WGS) entry which is preliminary data.</text>
</comment>
<feature type="transmembrane region" description="Helical" evidence="1">
    <location>
        <begin position="46"/>
        <end position="63"/>
    </location>
</feature>
<feature type="transmembrane region" description="Helical" evidence="1">
    <location>
        <begin position="99"/>
        <end position="117"/>
    </location>
</feature>
<reference evidence="3" key="1">
    <citation type="journal article" date="2019" name="Int. J. Syst. Evol. Microbiol.">
        <title>The Global Catalogue of Microorganisms (GCM) 10K type strain sequencing project: providing services to taxonomists for standard genome sequencing and annotation.</title>
        <authorList>
            <consortium name="The Broad Institute Genomics Platform"/>
            <consortium name="The Broad Institute Genome Sequencing Center for Infectious Disease"/>
            <person name="Wu L."/>
            <person name="Ma J."/>
        </authorList>
    </citation>
    <scope>NUCLEOTIDE SEQUENCE [LARGE SCALE GENOMIC DNA]</scope>
    <source>
        <strain evidence="3">JCM 9377</strain>
    </source>
</reference>
<keyword evidence="1" id="KW-1133">Transmembrane helix</keyword>
<keyword evidence="1" id="KW-0812">Transmembrane</keyword>
<feature type="transmembrane region" description="Helical" evidence="1">
    <location>
        <begin position="69"/>
        <end position="87"/>
    </location>
</feature>
<proteinExistence type="predicted"/>
<evidence type="ECO:0000313" key="3">
    <source>
        <dbReference type="Proteomes" id="UP001501237"/>
    </source>
</evidence>
<name>A0ABP6QPZ5_9ACTN</name>
<sequence length="303" mass="33149">MSGRTTTVYLKAGPGRARTVPARRTRSRTPVHREIARVAWRYRVELAPFAIALVLWTVAVQVSRHPDRVWTVVPVVVLAVGLIFRNADRLRLDRPSHRRYAAAVGTAAVAWTTAVAVVGPGGQAFACHLALTGVLAVPWWRWRAVRGKVAVTLASMGKPERQRAIRRATTLVRDWEAVALAAKVPGSRLQAIAADGYSMTFTVVLRHGSTAEDLTGNLRRLESALDAGPRTARVEEDHAHARRVRIRVMLADPHRKTIVFPGPSMTAQTDPIDLGPFEDGTPALLRVHHTLIAGCRTRGSPVA</sequence>
<keyword evidence="3" id="KW-1185">Reference proteome</keyword>
<gene>
    <name evidence="2" type="ORF">GCM10010468_73700</name>
</gene>
<dbReference type="EMBL" id="BAAAUV010000034">
    <property type="protein sequence ID" value="GAA3238243.1"/>
    <property type="molecule type" value="Genomic_DNA"/>
</dbReference>
<evidence type="ECO:0000313" key="2">
    <source>
        <dbReference type="EMBL" id="GAA3238243.1"/>
    </source>
</evidence>